<proteinExistence type="predicted"/>
<comment type="caution">
    <text evidence="2">The sequence shown here is derived from an EMBL/GenBank/DDBJ whole genome shotgun (WGS) entry which is preliminary data.</text>
</comment>
<dbReference type="SMART" id="SM00062">
    <property type="entry name" value="PBPb"/>
    <property type="match status" value="1"/>
</dbReference>
<dbReference type="AlphaFoldDB" id="A0AA37TB10"/>
<organism evidence="2 3">
    <name type="scientific">Marinibactrum halimedae</name>
    <dbReference type="NCBI Taxonomy" id="1444977"/>
    <lineage>
        <taxon>Bacteria</taxon>
        <taxon>Pseudomonadati</taxon>
        <taxon>Pseudomonadota</taxon>
        <taxon>Gammaproteobacteria</taxon>
        <taxon>Cellvibrionales</taxon>
        <taxon>Cellvibrionaceae</taxon>
        <taxon>Marinibactrum</taxon>
    </lineage>
</organism>
<feature type="domain" description="Solute-binding protein family 3/N-terminal" evidence="1">
    <location>
        <begin position="9"/>
        <end position="232"/>
    </location>
</feature>
<dbReference type="EMBL" id="BSPD01000102">
    <property type="protein sequence ID" value="GLS28108.1"/>
    <property type="molecule type" value="Genomic_DNA"/>
</dbReference>
<dbReference type="SUPFAM" id="SSF53850">
    <property type="entry name" value="Periplasmic binding protein-like II"/>
    <property type="match status" value="1"/>
</dbReference>
<dbReference type="PANTHER" id="PTHR38834">
    <property type="entry name" value="PERIPLASMIC SUBSTRATE BINDING PROTEIN FAMILY 3"/>
    <property type="match status" value="1"/>
</dbReference>
<protein>
    <recommendedName>
        <fullName evidence="1">Solute-binding protein family 3/N-terminal domain-containing protein</fullName>
    </recommendedName>
</protein>
<dbReference type="Gene3D" id="3.40.190.10">
    <property type="entry name" value="Periplasmic binding protein-like II"/>
    <property type="match status" value="2"/>
</dbReference>
<sequence length="260" mass="30052">MSNPTSDDTFRIFSNEEPPLAYWDEHQNLVGYSVEVVRAIQKEMGDQSDIIIHHPWIRAYRTALKEPNVVIFSAARTPERENKFHWITLLSRNLLTFYTLEETDLDLKTIDDLHHINSIAVLRGGVREKFLEDHGFTNLTSTSNHSQALKMLSSKRVDALLLYPSGLRILSKQNHHEKVRFNARYSFRLGDAYLAISKKTPLRLVQKWQKAAQTIKENGTFEVIAQRWQAKLLNDYSIDSHIQDGGLNLWNEKNTAPVIQ</sequence>
<dbReference type="InterPro" id="IPR001638">
    <property type="entry name" value="Solute-binding_3/MltF_N"/>
</dbReference>
<dbReference type="Proteomes" id="UP001156870">
    <property type="component" value="Unassembled WGS sequence"/>
</dbReference>
<dbReference type="PANTHER" id="PTHR38834:SF3">
    <property type="entry name" value="SOLUTE-BINDING PROTEIN FAMILY 3_N-TERMINAL DOMAIN-CONTAINING PROTEIN"/>
    <property type="match status" value="1"/>
</dbReference>
<evidence type="ECO:0000313" key="3">
    <source>
        <dbReference type="Proteomes" id="UP001156870"/>
    </source>
</evidence>
<name>A0AA37TB10_9GAMM</name>
<accession>A0AA37TB10</accession>
<reference evidence="2 3" key="1">
    <citation type="journal article" date="2014" name="Int. J. Syst. Evol. Microbiol.">
        <title>Complete genome sequence of Corynebacterium casei LMG S-19264T (=DSM 44701T), isolated from a smear-ripened cheese.</title>
        <authorList>
            <consortium name="US DOE Joint Genome Institute (JGI-PGF)"/>
            <person name="Walter F."/>
            <person name="Albersmeier A."/>
            <person name="Kalinowski J."/>
            <person name="Ruckert C."/>
        </authorList>
    </citation>
    <scope>NUCLEOTIDE SEQUENCE [LARGE SCALE GENOMIC DNA]</scope>
    <source>
        <strain evidence="2 3">NBRC 110095</strain>
    </source>
</reference>
<dbReference type="Pfam" id="PF00497">
    <property type="entry name" value="SBP_bac_3"/>
    <property type="match status" value="1"/>
</dbReference>
<evidence type="ECO:0000313" key="2">
    <source>
        <dbReference type="EMBL" id="GLS28108.1"/>
    </source>
</evidence>
<evidence type="ECO:0000259" key="1">
    <source>
        <dbReference type="SMART" id="SM00062"/>
    </source>
</evidence>
<gene>
    <name evidence="2" type="ORF">GCM10007877_38270</name>
</gene>
<keyword evidence="3" id="KW-1185">Reference proteome</keyword>
<dbReference type="RefSeq" id="WP_232594045.1">
    <property type="nucleotide sequence ID" value="NZ_BSPD01000102.1"/>
</dbReference>